<organism evidence="4 5">
    <name type="scientific">Glossina austeni</name>
    <name type="common">Savannah tsetse fly</name>
    <dbReference type="NCBI Taxonomy" id="7395"/>
    <lineage>
        <taxon>Eukaryota</taxon>
        <taxon>Metazoa</taxon>
        <taxon>Ecdysozoa</taxon>
        <taxon>Arthropoda</taxon>
        <taxon>Hexapoda</taxon>
        <taxon>Insecta</taxon>
        <taxon>Pterygota</taxon>
        <taxon>Neoptera</taxon>
        <taxon>Endopterygota</taxon>
        <taxon>Diptera</taxon>
        <taxon>Brachycera</taxon>
        <taxon>Muscomorpha</taxon>
        <taxon>Hippoboscoidea</taxon>
        <taxon>Glossinidae</taxon>
        <taxon>Glossina</taxon>
    </lineage>
</organism>
<dbReference type="Pfam" id="PF12796">
    <property type="entry name" value="Ank_2"/>
    <property type="match status" value="1"/>
</dbReference>
<dbReference type="SUPFAM" id="SSF48403">
    <property type="entry name" value="Ankyrin repeat"/>
    <property type="match status" value="1"/>
</dbReference>
<dbReference type="InterPro" id="IPR002110">
    <property type="entry name" value="Ankyrin_rpt"/>
</dbReference>
<proteinExistence type="predicted"/>
<keyword evidence="2 3" id="KW-0040">ANK repeat</keyword>
<feature type="repeat" description="ANK" evidence="3">
    <location>
        <begin position="128"/>
        <end position="160"/>
    </location>
</feature>
<dbReference type="AlphaFoldDB" id="A0A1A9VPA2"/>
<dbReference type="VEuPathDB" id="VectorBase:GAUT043280"/>
<dbReference type="STRING" id="7395.A0A1A9VPA2"/>
<dbReference type="PRINTS" id="PR01415">
    <property type="entry name" value="ANKYRIN"/>
</dbReference>
<accession>A0A1A9VPA2</accession>
<dbReference type="Pfam" id="PF00023">
    <property type="entry name" value="Ank"/>
    <property type="match status" value="1"/>
</dbReference>
<protein>
    <submittedName>
        <fullName evidence="4">ANK_REP_REGION domain-containing protein</fullName>
    </submittedName>
</protein>
<evidence type="ECO:0000313" key="4">
    <source>
        <dbReference type="EnsemblMetazoa" id="GAUT043280-PA"/>
    </source>
</evidence>
<dbReference type="SMART" id="SM00248">
    <property type="entry name" value="ANK"/>
    <property type="match status" value="4"/>
</dbReference>
<dbReference type="InterPro" id="IPR033635">
    <property type="entry name" value="ANKS1/Caskin"/>
</dbReference>
<dbReference type="PROSITE" id="PS50297">
    <property type="entry name" value="ANK_REP_REGION"/>
    <property type="match status" value="3"/>
</dbReference>
<keyword evidence="1" id="KW-0677">Repeat</keyword>
<evidence type="ECO:0000256" key="2">
    <source>
        <dbReference type="ARBA" id="ARBA00023043"/>
    </source>
</evidence>
<evidence type="ECO:0000256" key="1">
    <source>
        <dbReference type="ARBA" id="ARBA00022737"/>
    </source>
</evidence>
<dbReference type="PROSITE" id="PS50088">
    <property type="entry name" value="ANK_REPEAT"/>
    <property type="match status" value="3"/>
</dbReference>
<name>A0A1A9VPA2_GLOAU</name>
<feature type="repeat" description="ANK" evidence="3">
    <location>
        <begin position="161"/>
        <end position="193"/>
    </location>
</feature>
<dbReference type="Pfam" id="PF13637">
    <property type="entry name" value="Ank_4"/>
    <property type="match status" value="1"/>
</dbReference>
<dbReference type="PANTHER" id="PTHR24174">
    <property type="entry name" value="ANKYRIN REPEAT AND STERILE ALPHA MOTIF DOMAIN-CONTAINING PROTEIN 1"/>
    <property type="match status" value="1"/>
</dbReference>
<dbReference type="InterPro" id="IPR036770">
    <property type="entry name" value="Ankyrin_rpt-contain_sf"/>
</dbReference>
<evidence type="ECO:0000313" key="5">
    <source>
        <dbReference type="Proteomes" id="UP000078200"/>
    </source>
</evidence>
<dbReference type="PANTHER" id="PTHR24174:SF16">
    <property type="entry name" value="CASKIN-2"/>
    <property type="match status" value="1"/>
</dbReference>
<feature type="repeat" description="ANK" evidence="3">
    <location>
        <begin position="95"/>
        <end position="127"/>
    </location>
</feature>
<keyword evidence="5" id="KW-1185">Reference proteome</keyword>
<dbReference type="EnsemblMetazoa" id="GAUT043280-RA">
    <property type="protein sequence ID" value="GAUT043280-PA"/>
    <property type="gene ID" value="GAUT043280"/>
</dbReference>
<reference evidence="4" key="1">
    <citation type="submission" date="2020-05" db="UniProtKB">
        <authorList>
            <consortium name="EnsemblMetazoa"/>
        </authorList>
    </citation>
    <scope>IDENTIFICATION</scope>
    <source>
        <strain evidence="4">TTRI</strain>
    </source>
</reference>
<dbReference type="Proteomes" id="UP000078200">
    <property type="component" value="Unassembled WGS sequence"/>
</dbReference>
<sequence length="294" mass="32677">MSSCSYPNSADDLHLPSSLAQVSIDKIDEAVIKGDDKSLALLLKKEKLWSRVIFKSGTTPLHLAAAKGYSRCLIILCESANPIQLKVIINFQNNDGLSALHLASQYGHNQCSRELLLRGANSNLCNNYGDTSLHTACRYGHAGVARILISASCNVNTQNKNGDTPLHIACAMGRRKLTRIVMEAFPNVEIRNSQGDTPFDIVKRKNFTEIMTIFNAFKTKTRNERDVLNTKFEFSPYGCQNVLETRSIFLTNVEQLSNVKLNKGEEYYIDLAGNLKKGPKCVTNTCVCKQLLNK</sequence>
<evidence type="ECO:0000256" key="3">
    <source>
        <dbReference type="PROSITE-ProRule" id="PRU00023"/>
    </source>
</evidence>
<dbReference type="Gene3D" id="1.25.40.20">
    <property type="entry name" value="Ankyrin repeat-containing domain"/>
    <property type="match status" value="2"/>
</dbReference>